<dbReference type="EMBL" id="JAINDJ010000157">
    <property type="protein sequence ID" value="KAG9438364.1"/>
    <property type="molecule type" value="Genomic_DNA"/>
</dbReference>
<sequence>MAGLPNPYIQDEGRLAPPASLLQERRASLIVRLLHKRARLHPIQDKRRQSVAPRLPGQACPTSTLLLGPCHKTLNPPCRPYPRKDGTDTFKAKACQPLQGYKAKMWGQASLALQGQGIAWLNPATSRQQASPSRLQGQARGCSHLIAWWLERLLTLSHTAEEGLVAPQGSAKVKAICPSPHGRWPLSSSHKQERPKCPANLFAQLWLLIFSRLRWIQLQPSPTFDFVRGGRLWRFVGSTAYRLHRRMDKGTGGGDADYALVVSYEPLPRRRFIRTDLLLPLLACAFPGCLWVFSRMDPCERAVPADLVGFANQSDASISLPLDRHAPARVEATSASALRVEAPRSLVRMLPADPAVSHVCLKDFSFTHV</sequence>
<dbReference type="Proteomes" id="UP000825729">
    <property type="component" value="Unassembled WGS sequence"/>
</dbReference>
<protein>
    <submittedName>
        <fullName evidence="1">Uncharacterized protein</fullName>
    </submittedName>
</protein>
<reference evidence="1 2" key="1">
    <citation type="submission" date="2021-07" db="EMBL/GenBank/DDBJ databases">
        <title>The Aristolochia fimbriata genome: insights into angiosperm evolution, floral development and chemical biosynthesis.</title>
        <authorList>
            <person name="Jiao Y."/>
        </authorList>
    </citation>
    <scope>NUCLEOTIDE SEQUENCE [LARGE SCALE GENOMIC DNA]</scope>
    <source>
        <strain evidence="1">IBCAS-2021</strain>
        <tissue evidence="1">Leaf</tissue>
    </source>
</reference>
<name>A0AAV7DP91_ARIFI</name>
<gene>
    <name evidence="1" type="ORF">H6P81_021700</name>
</gene>
<accession>A0AAV7DP91</accession>
<evidence type="ECO:0000313" key="2">
    <source>
        <dbReference type="Proteomes" id="UP000825729"/>
    </source>
</evidence>
<organism evidence="1 2">
    <name type="scientific">Aristolochia fimbriata</name>
    <name type="common">White veined hardy Dutchman's pipe vine</name>
    <dbReference type="NCBI Taxonomy" id="158543"/>
    <lineage>
        <taxon>Eukaryota</taxon>
        <taxon>Viridiplantae</taxon>
        <taxon>Streptophyta</taxon>
        <taxon>Embryophyta</taxon>
        <taxon>Tracheophyta</taxon>
        <taxon>Spermatophyta</taxon>
        <taxon>Magnoliopsida</taxon>
        <taxon>Magnoliidae</taxon>
        <taxon>Piperales</taxon>
        <taxon>Aristolochiaceae</taxon>
        <taxon>Aristolochia</taxon>
    </lineage>
</organism>
<evidence type="ECO:0000313" key="1">
    <source>
        <dbReference type="EMBL" id="KAG9438364.1"/>
    </source>
</evidence>
<dbReference type="AlphaFoldDB" id="A0AAV7DP91"/>
<keyword evidence="2" id="KW-1185">Reference proteome</keyword>
<proteinExistence type="predicted"/>
<comment type="caution">
    <text evidence="1">The sequence shown here is derived from an EMBL/GenBank/DDBJ whole genome shotgun (WGS) entry which is preliminary data.</text>
</comment>